<keyword evidence="3" id="KW-1185">Reference proteome</keyword>
<dbReference type="Ensembl" id="ENSPPYT00000056379.1">
    <property type="protein sequence ID" value="ENSPPYP00000033715.1"/>
    <property type="gene ID" value="ENSPPYG00000011230.3"/>
</dbReference>
<evidence type="ECO:0000256" key="1">
    <source>
        <dbReference type="SAM" id="MobiDB-lite"/>
    </source>
</evidence>
<evidence type="ECO:0000313" key="2">
    <source>
        <dbReference type="Ensembl" id="ENSPPYP00000033715.1"/>
    </source>
</evidence>
<accession>A0A8I5TDZ7</accession>
<protein>
    <submittedName>
        <fullName evidence="2">Collagen type XX alpha 1 chain</fullName>
    </submittedName>
</protein>
<dbReference type="AlphaFoldDB" id="A0A8I5TDZ7"/>
<reference evidence="2 3" key="1">
    <citation type="submission" date="2008-02" db="EMBL/GenBank/DDBJ databases">
        <title>A 6x draft sequence assembly of the Pongo pygmaeus abelii genome.</title>
        <authorList>
            <person name="Wilson R.K."/>
            <person name="Mardis E."/>
        </authorList>
    </citation>
    <scope>NUCLEOTIDE SEQUENCE [LARGE SCALE GENOMIC DNA]</scope>
</reference>
<name>A0A8I5TDZ7_PONAB</name>
<reference evidence="2" key="3">
    <citation type="submission" date="2025-09" db="UniProtKB">
        <authorList>
            <consortium name="Ensembl"/>
        </authorList>
    </citation>
    <scope>IDENTIFICATION</scope>
</reference>
<reference evidence="2" key="2">
    <citation type="submission" date="2025-08" db="UniProtKB">
        <authorList>
            <consortium name="Ensembl"/>
        </authorList>
    </citation>
    <scope>IDENTIFICATION</scope>
</reference>
<dbReference type="GeneTree" id="ENSGT00940000163709"/>
<sequence length="202" mass="20786">GLVLHLSQPHPGQTWWRGGGGAAGSTEGRGTDVGDGGIVSPGGCLGLQQLHGPPLRWAPGSSRSWGGGRRQKTAGKCQHKPGLGPGPGRVCSLGSVPHPPSPLAQNLQPEGLPGPKGERGEKHTCQSSTPSTRTPGFPCPSWSRSWSRALSPWGPLAPTARPCFLENGGVVAATLRAEGSLELLVRRAALGSRGASTQGLWE</sequence>
<feature type="region of interest" description="Disordered" evidence="1">
    <location>
        <begin position="1"/>
        <end position="29"/>
    </location>
</feature>
<proteinExistence type="predicted"/>
<dbReference type="Proteomes" id="UP000001595">
    <property type="component" value="Chromosome 20"/>
</dbReference>
<feature type="region of interest" description="Disordered" evidence="1">
    <location>
        <begin position="55"/>
        <end position="140"/>
    </location>
</feature>
<feature type="compositionally biased region" description="Polar residues" evidence="1">
    <location>
        <begin position="125"/>
        <end position="134"/>
    </location>
</feature>
<evidence type="ECO:0000313" key="3">
    <source>
        <dbReference type="Proteomes" id="UP000001595"/>
    </source>
</evidence>
<feature type="compositionally biased region" description="Basic residues" evidence="1">
    <location>
        <begin position="69"/>
        <end position="79"/>
    </location>
</feature>
<gene>
    <name evidence="2" type="primary">COL20A1</name>
</gene>
<organism evidence="2 3">
    <name type="scientific">Pongo abelii</name>
    <name type="common">Sumatran orangutan</name>
    <name type="synonym">Pongo pygmaeus abelii</name>
    <dbReference type="NCBI Taxonomy" id="9601"/>
    <lineage>
        <taxon>Eukaryota</taxon>
        <taxon>Metazoa</taxon>
        <taxon>Chordata</taxon>
        <taxon>Craniata</taxon>
        <taxon>Vertebrata</taxon>
        <taxon>Euteleostomi</taxon>
        <taxon>Mammalia</taxon>
        <taxon>Eutheria</taxon>
        <taxon>Euarchontoglires</taxon>
        <taxon>Primates</taxon>
        <taxon>Haplorrhini</taxon>
        <taxon>Catarrhini</taxon>
        <taxon>Hominidae</taxon>
        <taxon>Pongo</taxon>
    </lineage>
</organism>